<gene>
    <name evidence="2" type="ORF">Q7X28_08345</name>
</gene>
<keyword evidence="3" id="KW-1185">Reference proteome</keyword>
<feature type="domain" description="AB hydrolase-1" evidence="1">
    <location>
        <begin position="29"/>
        <end position="127"/>
    </location>
</feature>
<dbReference type="PRINTS" id="PR00111">
    <property type="entry name" value="ABHYDROLASE"/>
</dbReference>
<keyword evidence="2" id="KW-0378">Hydrolase</keyword>
<dbReference type="PANTHER" id="PTHR43194">
    <property type="entry name" value="HYDROLASE ALPHA/BETA FOLD FAMILY"/>
    <property type="match status" value="1"/>
</dbReference>
<comment type="caution">
    <text evidence="2">The sequence shown here is derived from an EMBL/GenBank/DDBJ whole genome shotgun (WGS) entry which is preliminary data.</text>
</comment>
<evidence type="ECO:0000259" key="1">
    <source>
        <dbReference type="Pfam" id="PF00561"/>
    </source>
</evidence>
<organism evidence="2 3">
    <name type="scientific">Tsukamurella strandjordii</name>
    <dbReference type="NCBI Taxonomy" id="147577"/>
    <lineage>
        <taxon>Bacteria</taxon>
        <taxon>Bacillati</taxon>
        <taxon>Actinomycetota</taxon>
        <taxon>Actinomycetes</taxon>
        <taxon>Mycobacteriales</taxon>
        <taxon>Tsukamurellaceae</taxon>
        <taxon>Tsukamurella</taxon>
    </lineage>
</organism>
<dbReference type="Pfam" id="PF00561">
    <property type="entry name" value="Abhydrolase_1"/>
    <property type="match status" value="1"/>
</dbReference>
<name>A0AA90NGC6_9ACTN</name>
<dbReference type="RefSeq" id="WP_305110980.1">
    <property type="nucleotide sequence ID" value="NZ_JAUTIX010000003.1"/>
</dbReference>
<accession>A0AA90NGC6</accession>
<dbReference type="InterPro" id="IPR050228">
    <property type="entry name" value="Carboxylesterase_BioH"/>
</dbReference>
<protein>
    <submittedName>
        <fullName evidence="2">Alpha/beta hydrolase</fullName>
    </submittedName>
</protein>
<dbReference type="Gene3D" id="3.40.50.1820">
    <property type="entry name" value="alpha/beta hydrolase"/>
    <property type="match status" value="1"/>
</dbReference>
<dbReference type="SUPFAM" id="SSF53474">
    <property type="entry name" value="alpha/beta-Hydrolases"/>
    <property type="match status" value="1"/>
</dbReference>
<proteinExistence type="predicted"/>
<dbReference type="EMBL" id="JAUTIX010000003">
    <property type="protein sequence ID" value="MDP0397934.1"/>
    <property type="molecule type" value="Genomic_DNA"/>
</dbReference>
<sequence length="250" mass="27969">MDRVRHHYIRSGDVRLRAQRREVEAPSGPPVVLIHGMAADHRTWRRTARALRAAGRPTITYDQRGHGGSDHSPEYLLDELAADAERVVDELGLDRFDVVGHSLGGQTALRLAWRRPDAVRRLVLEEMPPLPQHADQVPESMDAPITARRLRLAVKQVVQSPGALVNFDKTMMDSVLPQFDPDPTWWERVASTPQPALVISGGPLDFLKPEHLRLVADALPHGEFRELGGGHTVHREAPARFHRAVLDFLA</sequence>
<dbReference type="InterPro" id="IPR000073">
    <property type="entry name" value="AB_hydrolase_1"/>
</dbReference>
<dbReference type="GO" id="GO:0016787">
    <property type="term" value="F:hydrolase activity"/>
    <property type="evidence" value="ECO:0007669"/>
    <property type="project" value="UniProtKB-KW"/>
</dbReference>
<dbReference type="InterPro" id="IPR029058">
    <property type="entry name" value="AB_hydrolase_fold"/>
</dbReference>
<evidence type="ECO:0000313" key="2">
    <source>
        <dbReference type="EMBL" id="MDP0397934.1"/>
    </source>
</evidence>
<dbReference type="Proteomes" id="UP001178281">
    <property type="component" value="Unassembled WGS sequence"/>
</dbReference>
<reference evidence="2" key="1">
    <citation type="submission" date="2023-08" db="EMBL/GenBank/DDBJ databases">
        <title>The draft genome of Tsukamurella strandjordii strain 050030.</title>
        <authorList>
            <person name="Zhao F."/>
            <person name="Feng Y."/>
            <person name="Zong Z."/>
        </authorList>
    </citation>
    <scope>NUCLEOTIDE SEQUENCE</scope>
    <source>
        <strain evidence="2">050030</strain>
    </source>
</reference>
<dbReference type="PANTHER" id="PTHR43194:SF2">
    <property type="entry name" value="PEROXISOMAL MEMBRANE PROTEIN LPX1"/>
    <property type="match status" value="1"/>
</dbReference>
<evidence type="ECO:0000313" key="3">
    <source>
        <dbReference type="Proteomes" id="UP001178281"/>
    </source>
</evidence>
<dbReference type="AlphaFoldDB" id="A0AA90NGC6"/>